<dbReference type="InterPro" id="IPR036770">
    <property type="entry name" value="Ankyrin_rpt-contain_sf"/>
</dbReference>
<evidence type="ECO:0000256" key="2">
    <source>
        <dbReference type="SAM" id="MobiDB-lite"/>
    </source>
</evidence>
<keyword evidence="5" id="KW-1185">Reference proteome</keyword>
<dbReference type="PANTHER" id="PTHR24148:SF82">
    <property type="entry name" value="HETEROKARYON INCOMPATIBILITY DOMAIN-CONTAINING PROTEIN"/>
    <property type="match status" value="1"/>
</dbReference>
<gene>
    <name evidence="4" type="ORF">PRZ48_000018</name>
</gene>
<name>A0ABR0EZP6_ZASCE</name>
<dbReference type="InterPro" id="IPR002110">
    <property type="entry name" value="Ankyrin_rpt"/>
</dbReference>
<dbReference type="PROSITE" id="PS50297">
    <property type="entry name" value="ANK_REP_REGION"/>
    <property type="match status" value="1"/>
</dbReference>
<protein>
    <recommendedName>
        <fullName evidence="3">Heterokaryon incompatibility domain-containing protein</fullName>
    </recommendedName>
</protein>
<dbReference type="SMART" id="SM00248">
    <property type="entry name" value="ANK"/>
    <property type="match status" value="3"/>
</dbReference>
<organism evidence="4 5">
    <name type="scientific">Zasmidium cellare</name>
    <name type="common">Wine cellar mold</name>
    <name type="synonym">Racodium cellare</name>
    <dbReference type="NCBI Taxonomy" id="395010"/>
    <lineage>
        <taxon>Eukaryota</taxon>
        <taxon>Fungi</taxon>
        <taxon>Dikarya</taxon>
        <taxon>Ascomycota</taxon>
        <taxon>Pezizomycotina</taxon>
        <taxon>Dothideomycetes</taxon>
        <taxon>Dothideomycetidae</taxon>
        <taxon>Mycosphaerellales</taxon>
        <taxon>Mycosphaerellaceae</taxon>
        <taxon>Zasmidium</taxon>
    </lineage>
</organism>
<reference evidence="4 5" key="1">
    <citation type="journal article" date="2023" name="G3 (Bethesda)">
        <title>A chromosome-level genome assembly of Zasmidium syzygii isolated from banana leaves.</title>
        <authorList>
            <person name="van Westerhoven A.C."/>
            <person name="Mehrabi R."/>
            <person name="Talebi R."/>
            <person name="Steentjes M.B.F."/>
            <person name="Corcolon B."/>
            <person name="Chong P.A."/>
            <person name="Kema G.H.J."/>
            <person name="Seidl M.F."/>
        </authorList>
    </citation>
    <scope>NUCLEOTIDE SEQUENCE [LARGE SCALE GENOMIC DNA]</scope>
    <source>
        <strain evidence="4 5">P124</strain>
    </source>
</reference>
<feature type="domain" description="Heterokaryon incompatibility" evidence="3">
    <location>
        <begin position="751"/>
        <end position="914"/>
    </location>
</feature>
<proteinExistence type="predicted"/>
<dbReference type="Proteomes" id="UP001305779">
    <property type="component" value="Unassembled WGS sequence"/>
</dbReference>
<dbReference type="Gene3D" id="1.25.40.20">
    <property type="entry name" value="Ankyrin repeat-containing domain"/>
    <property type="match status" value="2"/>
</dbReference>
<evidence type="ECO:0000259" key="3">
    <source>
        <dbReference type="Pfam" id="PF06985"/>
    </source>
</evidence>
<dbReference type="Pfam" id="PF06985">
    <property type="entry name" value="HET"/>
    <property type="match status" value="1"/>
</dbReference>
<evidence type="ECO:0000256" key="1">
    <source>
        <dbReference type="PROSITE-ProRule" id="PRU00023"/>
    </source>
</evidence>
<sequence>MAGQGSRLAAAALAEVVSQHTSRVDTYPSGEFKHLFERCFAEAQGHGELSFFHRQAVRIAVESGDIDLVRFLLEKDSRGSLLSDEPDILQLSLRSQDHYIIYSPDPIPLAKLLLQHGAQINGLDSEGNTALFYAAGFGLPATFTFLIDNGADIDLESYLLADNSDDPRSNHLRDTSEASETERVALSLMQVALHAIDHYWQLQDDVLTIYKHWGPIIVFFIDARFSDHLPENLFMKLTEAACSTGEYEAANKLLLHQSKWKDGVCAFGDSALDASSLTPALQAATGEGDVEMVKLLLRFGANPRLPRQPTVYSFTSGPGKPLWQAVNESHGLQRTIIETVCGTDIEKCREPPSSAVLDACEILFWEGICDTDKRLVLAEAALQGRVDIVGRLWATRVHLDQVPLTHSVPVLDFFYTKGATFNWAALQILAVQACKVDTIDWLVERAGPCVDDDEAFILVLGKLSKYVPRHGENSLSSDAVTRRECMFAFLCTKYAPPHLVGVDFHCYVNRLILKSSTYHLSHMQLLLREAVRSGCPGIQQACFEEMKSISGPQEPWELPPAVKLEVRVRMLQLLYQCHQGTLPVNSQKLDDEEGELWLAPCMMEMEFEKYSTMQRGEVFAMDYTEAKIQPPEDVPLRSLESSSPQVREDASPAEDSFCPADEVDITTSREGKDIGASACLDEKDTPLGIFSTQMSERDVGTEEELVSNEEIYKPLGHAYSTRLLTLAPSQDLAQPIQCTLKTVHLAERPAYEALSYVWGDETDTATIQVNSKTRHVRPNLRAALARLRFSKRPRTLWIDALCINQRDIGERNDQVRIMSTIYQAAKRVLIWVGESGDGSTLVFDYMRKLRAKSRDSKQVVFRDEPDDDGTEQQPWSFSYASNAKGRLILEDELDEAFETLCSRPWFSRTWVIQEFALSTQAVVVCGGDKELWSPLREVYPESRLGMLDGIRLSVSNSPWNDRKRWRAEKLASPSSSDIEGVLHYSTRCDVTEPRDRVYALLGFLANPSVKVDYRLPVEEVYASFTQAIFEQDRSIRLLHTFGFQKKMNRSHSWVMDFSVPSTSGRLPIAARITLRDSNVKQHALLSSVMSGFKIQGSTMYIWGYTIDHIREIGPALPIPPTSSPRLLATDPLVQRIIQTWSHLACTIKKPSFPTPIPAAFVHTLNAHDPFLNPHHEPVKYSRPIQESCAAFGFDAFTKSFPAYFRDAEIMYAWQRRMYPTYGYATGMTPLSLGEHCHGRSFFTTRKGTMGLCDPAARMGDLAVFLPGGLYPFTLRYLGDGTYSMLGDCYLYGLDMSGWDVGRVKHDFGEFRIR</sequence>
<dbReference type="Pfam" id="PF12796">
    <property type="entry name" value="Ank_2"/>
    <property type="match status" value="1"/>
</dbReference>
<evidence type="ECO:0000313" key="4">
    <source>
        <dbReference type="EMBL" id="KAK4506288.1"/>
    </source>
</evidence>
<dbReference type="Pfam" id="PF00023">
    <property type="entry name" value="Ank"/>
    <property type="match status" value="1"/>
</dbReference>
<dbReference type="PROSITE" id="PS50088">
    <property type="entry name" value="ANK_REPEAT"/>
    <property type="match status" value="1"/>
</dbReference>
<comment type="caution">
    <text evidence="4">The sequence shown here is derived from an EMBL/GenBank/DDBJ whole genome shotgun (WGS) entry which is preliminary data.</text>
</comment>
<dbReference type="InterPro" id="IPR010730">
    <property type="entry name" value="HET"/>
</dbReference>
<dbReference type="EMBL" id="JAXOVC010000001">
    <property type="protein sequence ID" value="KAK4506288.1"/>
    <property type="molecule type" value="Genomic_DNA"/>
</dbReference>
<dbReference type="SUPFAM" id="SSF48403">
    <property type="entry name" value="Ankyrin repeat"/>
    <property type="match status" value="1"/>
</dbReference>
<dbReference type="InterPro" id="IPR052895">
    <property type="entry name" value="HetReg/Transcr_Mod"/>
</dbReference>
<keyword evidence="1" id="KW-0040">ANK repeat</keyword>
<dbReference type="PANTHER" id="PTHR24148">
    <property type="entry name" value="ANKYRIN REPEAT DOMAIN-CONTAINING PROTEIN 39 HOMOLOG-RELATED"/>
    <property type="match status" value="1"/>
</dbReference>
<evidence type="ECO:0000313" key="5">
    <source>
        <dbReference type="Proteomes" id="UP001305779"/>
    </source>
</evidence>
<feature type="repeat" description="ANK" evidence="1">
    <location>
        <begin position="126"/>
        <end position="158"/>
    </location>
</feature>
<accession>A0ABR0EZP6</accession>
<feature type="region of interest" description="Disordered" evidence="2">
    <location>
        <begin position="630"/>
        <end position="656"/>
    </location>
</feature>